<keyword evidence="3" id="KW-1185">Reference proteome</keyword>
<reference evidence="2 3" key="1">
    <citation type="submission" date="2019-01" db="EMBL/GenBank/DDBJ databases">
        <title>Agromyces.</title>
        <authorList>
            <person name="Li J."/>
        </authorList>
    </citation>
    <scope>NUCLEOTIDE SEQUENCE [LARGE SCALE GENOMIC DNA]</scope>
    <source>
        <strain evidence="2 3">DSM 23870</strain>
    </source>
</reference>
<dbReference type="InterPro" id="IPR017195">
    <property type="entry name" value="ABC_thiamin-permease_prd"/>
</dbReference>
<dbReference type="OrthoDB" id="3292509at2"/>
<comment type="caution">
    <text evidence="2">The sequence shown here is derived from an EMBL/GenBank/DDBJ whole genome shotgun (WGS) entry which is preliminary data.</text>
</comment>
<gene>
    <name evidence="2" type="ORF">ESP50_14570</name>
</gene>
<evidence type="ECO:0000313" key="2">
    <source>
        <dbReference type="EMBL" id="RXZ85434.1"/>
    </source>
</evidence>
<keyword evidence="1" id="KW-1133">Transmembrane helix</keyword>
<feature type="transmembrane region" description="Helical" evidence="1">
    <location>
        <begin position="115"/>
        <end position="137"/>
    </location>
</feature>
<proteinExistence type="predicted"/>
<feature type="transmembrane region" description="Helical" evidence="1">
    <location>
        <begin position="89"/>
        <end position="106"/>
    </location>
</feature>
<keyword evidence="1" id="KW-0472">Membrane</keyword>
<feature type="transmembrane region" description="Helical" evidence="1">
    <location>
        <begin position="143"/>
        <end position="163"/>
    </location>
</feature>
<accession>A0A4Q2M0R5</accession>
<dbReference type="AlphaFoldDB" id="A0A4Q2M0R5"/>
<keyword evidence="1" id="KW-0812">Transmembrane</keyword>
<dbReference type="Proteomes" id="UP000292686">
    <property type="component" value="Unassembled WGS sequence"/>
</dbReference>
<protein>
    <submittedName>
        <fullName evidence="2">Acyl esterase</fullName>
    </submittedName>
</protein>
<sequence>MGVNRVSTRVLLSCAAIGVGGGLVAAGSGYFAGLIAAIAPMLYGITIGAHFLPSVVALALLRRPGVALLTGVIAGLVGAAFAPMWLGRYVGTGLLVGALIELPFLISRYRRWSPWLFYVSAAVAGVILAGGVFIALGAEHYSAPVWLAYIALFVASPLVFTWIGRVIARALERTGVARQLSSSTAGARKRL</sequence>
<dbReference type="Pfam" id="PF09819">
    <property type="entry name" value="ABC_cobalt"/>
    <property type="match status" value="1"/>
</dbReference>
<evidence type="ECO:0000313" key="3">
    <source>
        <dbReference type="Proteomes" id="UP000292686"/>
    </source>
</evidence>
<organism evidence="2 3">
    <name type="scientific">Agromyces atrinae</name>
    <dbReference type="NCBI Taxonomy" id="592376"/>
    <lineage>
        <taxon>Bacteria</taxon>
        <taxon>Bacillati</taxon>
        <taxon>Actinomycetota</taxon>
        <taxon>Actinomycetes</taxon>
        <taxon>Micrococcales</taxon>
        <taxon>Microbacteriaceae</taxon>
        <taxon>Agromyces</taxon>
    </lineage>
</organism>
<evidence type="ECO:0000256" key="1">
    <source>
        <dbReference type="SAM" id="Phobius"/>
    </source>
</evidence>
<name>A0A4Q2M0R5_9MICO</name>
<feature type="transmembrane region" description="Helical" evidence="1">
    <location>
        <begin position="35"/>
        <end position="59"/>
    </location>
</feature>
<feature type="transmembrane region" description="Helical" evidence="1">
    <location>
        <begin position="66"/>
        <end position="83"/>
    </location>
</feature>
<dbReference type="EMBL" id="SDPM01000009">
    <property type="protein sequence ID" value="RXZ85434.1"/>
    <property type="molecule type" value="Genomic_DNA"/>
</dbReference>